<dbReference type="InterPro" id="IPR011009">
    <property type="entry name" value="Kinase-like_dom_sf"/>
</dbReference>
<evidence type="ECO:0000259" key="1">
    <source>
        <dbReference type="Pfam" id="PF01636"/>
    </source>
</evidence>
<comment type="caution">
    <text evidence="2">The sequence shown here is derived from an EMBL/GenBank/DDBJ whole genome shotgun (WGS) entry which is preliminary data.</text>
</comment>
<keyword evidence="3" id="KW-1185">Reference proteome</keyword>
<dbReference type="EMBL" id="BAAAND010000006">
    <property type="protein sequence ID" value="GAA1587357.1"/>
    <property type="molecule type" value="Genomic_DNA"/>
</dbReference>
<dbReference type="InterPro" id="IPR002575">
    <property type="entry name" value="Aminoglycoside_PTrfase"/>
</dbReference>
<proteinExistence type="predicted"/>
<gene>
    <name evidence="2" type="ORF">GCM10009742_36900</name>
</gene>
<feature type="domain" description="Aminoglycoside phosphotransferase" evidence="1">
    <location>
        <begin position="136"/>
        <end position="329"/>
    </location>
</feature>
<dbReference type="Proteomes" id="UP001500190">
    <property type="component" value="Unassembled WGS sequence"/>
</dbReference>
<reference evidence="3" key="1">
    <citation type="journal article" date="2019" name="Int. J. Syst. Evol. Microbiol.">
        <title>The Global Catalogue of Microorganisms (GCM) 10K type strain sequencing project: providing services to taxonomists for standard genome sequencing and annotation.</title>
        <authorList>
            <consortium name="The Broad Institute Genomics Platform"/>
            <consortium name="The Broad Institute Genome Sequencing Center for Infectious Disease"/>
            <person name="Wu L."/>
            <person name="Ma J."/>
        </authorList>
    </citation>
    <scope>NUCLEOTIDE SEQUENCE [LARGE SCALE GENOMIC DNA]</scope>
    <source>
        <strain evidence="3">JCM 14304</strain>
    </source>
</reference>
<dbReference type="Gene3D" id="3.90.1200.10">
    <property type="match status" value="1"/>
</dbReference>
<dbReference type="SUPFAM" id="SSF56112">
    <property type="entry name" value="Protein kinase-like (PK-like)"/>
    <property type="match status" value="1"/>
</dbReference>
<evidence type="ECO:0000313" key="3">
    <source>
        <dbReference type="Proteomes" id="UP001500190"/>
    </source>
</evidence>
<sequence length="378" mass="42797">MQLHLEHTLLHMEVRAHVAQQVFTLELADDFWFPDVEPVLQMLREQFGVEAVVRECVSEDPVTYLLDSIDELPEWYDEVLRWIGKHVTATGPWVQVKAWGLSDVLRIPTAAGDVYFKALSQASNDPGALPFLFAHEPRFLQRASADRPGEVPAPIAIDESRRWLLLPDLGTPLGQETDVVLWIDAVRNHARLQRSYAGDPDRLLDYSCADRRLAVLDTALDRFLEPNKLTRRLSPDDLAKLPDRAKQLREAIAELAEIGVPETLLHGDLHPRNLAVRDGKVLAFDWTDAALAHPFLDLVTFVEKRSPLSADPRVRDAYLAEWEEYATPSELRRAVHLAEELGALYQTITYLHLIDHVTGPSRTSLLRGGDVWTQKLLT</sequence>
<organism evidence="2 3">
    <name type="scientific">Kribbella karoonensis</name>
    <dbReference type="NCBI Taxonomy" id="324851"/>
    <lineage>
        <taxon>Bacteria</taxon>
        <taxon>Bacillati</taxon>
        <taxon>Actinomycetota</taxon>
        <taxon>Actinomycetes</taxon>
        <taxon>Propionibacteriales</taxon>
        <taxon>Kribbellaceae</taxon>
        <taxon>Kribbella</taxon>
    </lineage>
</organism>
<dbReference type="Pfam" id="PF01636">
    <property type="entry name" value="APH"/>
    <property type="match status" value="1"/>
</dbReference>
<evidence type="ECO:0000313" key="2">
    <source>
        <dbReference type="EMBL" id="GAA1587357.1"/>
    </source>
</evidence>
<accession>A0ABP4PRP9</accession>
<protein>
    <submittedName>
        <fullName evidence="2">Phosphotransferase</fullName>
    </submittedName>
</protein>
<name>A0ABP4PRP9_9ACTN</name>